<name>A0ABW2USY7_9RHOB</name>
<evidence type="ECO:0000256" key="2">
    <source>
        <dbReference type="SAM" id="SignalP"/>
    </source>
</evidence>
<keyword evidence="2" id="KW-0732">Signal</keyword>
<protein>
    <submittedName>
        <fullName evidence="3">Bug family tripartite tricarboxylate transporter substrate binding protein</fullName>
    </submittedName>
</protein>
<dbReference type="InterPro" id="IPR005064">
    <property type="entry name" value="BUG"/>
</dbReference>
<dbReference type="PIRSF" id="PIRSF017082">
    <property type="entry name" value="YflP"/>
    <property type="match status" value="1"/>
</dbReference>
<accession>A0ABW2USY7</accession>
<keyword evidence="4" id="KW-1185">Reference proteome</keyword>
<gene>
    <name evidence="3" type="ORF">ACFQXB_19260</name>
</gene>
<dbReference type="EMBL" id="JBHTFQ010000017">
    <property type="protein sequence ID" value="MFC7706312.1"/>
    <property type="molecule type" value="Genomic_DNA"/>
</dbReference>
<organism evidence="3 4">
    <name type="scientific">Plastorhodobacter daqingensis</name>
    <dbReference type="NCBI Taxonomy" id="1387281"/>
    <lineage>
        <taxon>Bacteria</taxon>
        <taxon>Pseudomonadati</taxon>
        <taxon>Pseudomonadota</taxon>
        <taxon>Alphaproteobacteria</taxon>
        <taxon>Rhodobacterales</taxon>
        <taxon>Paracoccaceae</taxon>
        <taxon>Plastorhodobacter</taxon>
    </lineage>
</organism>
<dbReference type="Pfam" id="PF03401">
    <property type="entry name" value="TctC"/>
    <property type="match status" value="1"/>
</dbReference>
<evidence type="ECO:0000256" key="1">
    <source>
        <dbReference type="ARBA" id="ARBA00006987"/>
    </source>
</evidence>
<proteinExistence type="inferred from homology"/>
<dbReference type="RefSeq" id="WP_377406849.1">
    <property type="nucleotide sequence ID" value="NZ_JBHTFQ010000017.1"/>
</dbReference>
<evidence type="ECO:0000313" key="3">
    <source>
        <dbReference type="EMBL" id="MFC7706312.1"/>
    </source>
</evidence>
<dbReference type="Proteomes" id="UP001596516">
    <property type="component" value="Unassembled WGS sequence"/>
</dbReference>
<evidence type="ECO:0000313" key="4">
    <source>
        <dbReference type="Proteomes" id="UP001596516"/>
    </source>
</evidence>
<dbReference type="Gene3D" id="3.40.190.150">
    <property type="entry name" value="Bordetella uptake gene, domain 1"/>
    <property type="match status" value="1"/>
</dbReference>
<dbReference type="SUPFAM" id="SSF53850">
    <property type="entry name" value="Periplasmic binding protein-like II"/>
    <property type="match status" value="1"/>
</dbReference>
<comment type="similarity">
    <text evidence="1">Belongs to the UPF0065 (bug) family.</text>
</comment>
<dbReference type="InterPro" id="IPR042100">
    <property type="entry name" value="Bug_dom1"/>
</dbReference>
<reference evidence="4" key="1">
    <citation type="journal article" date="2019" name="Int. J. Syst. Evol. Microbiol.">
        <title>The Global Catalogue of Microorganisms (GCM) 10K type strain sequencing project: providing services to taxonomists for standard genome sequencing and annotation.</title>
        <authorList>
            <consortium name="The Broad Institute Genomics Platform"/>
            <consortium name="The Broad Institute Genome Sequencing Center for Infectious Disease"/>
            <person name="Wu L."/>
            <person name="Ma J."/>
        </authorList>
    </citation>
    <scope>NUCLEOTIDE SEQUENCE [LARGE SCALE GENOMIC DNA]</scope>
    <source>
        <strain evidence="4">CGMCC 1.12750</strain>
    </source>
</reference>
<feature type="chain" id="PRO_5046793268" evidence="2">
    <location>
        <begin position="23"/>
        <end position="319"/>
    </location>
</feature>
<dbReference type="Gene3D" id="3.40.190.10">
    <property type="entry name" value="Periplasmic binding protein-like II"/>
    <property type="match status" value="1"/>
</dbReference>
<sequence length="319" mass="33719">MKATYKLALATIALAVPGAVSAQNFPSDTVHVVIPFTPGGSNDTIGRYLADGLSRHWENPVIVENRPGAGSSIGAAYVARSEPDGHTLLFVSGTYTTNAVTQPDLPFDPVEDLQPVGMGALGQFVVVTGNHMEVDTIEELFEKARNETVFYGTTGVGSSTHFAAALLSSVADVEMEPVHYPGGTDALLDIAGGRLGLYVGSVPQVLSTVEAGNAKPLVVTSANRSQALPDVPTIVEEGYEDAVFDIWWGVFAPGGTPDEIIEEINGAINEVMGSPEAAAFLEQQGAAPSPMSVEEFTNRVHSEVAMWRELAEQHNIQAE</sequence>
<feature type="signal peptide" evidence="2">
    <location>
        <begin position="1"/>
        <end position="22"/>
    </location>
</feature>
<comment type="caution">
    <text evidence="3">The sequence shown here is derived from an EMBL/GenBank/DDBJ whole genome shotgun (WGS) entry which is preliminary data.</text>
</comment>
<dbReference type="PANTHER" id="PTHR42928">
    <property type="entry name" value="TRICARBOXYLATE-BINDING PROTEIN"/>
    <property type="match status" value="1"/>
</dbReference>
<dbReference type="PANTHER" id="PTHR42928:SF5">
    <property type="entry name" value="BLR1237 PROTEIN"/>
    <property type="match status" value="1"/>
</dbReference>